<evidence type="ECO:0000256" key="10">
    <source>
        <dbReference type="ARBA" id="ARBA00093218"/>
    </source>
</evidence>
<dbReference type="FunFam" id="3.90.950.10:FF:000003">
    <property type="entry name" value="Inosine triphosphate pyrophosphatase"/>
    <property type="match status" value="1"/>
</dbReference>
<evidence type="ECO:0000256" key="13">
    <source>
        <dbReference type="HAMAP-Rule" id="MF_03148"/>
    </source>
</evidence>
<organism evidence="14 15">
    <name type="scientific">Hyalella azteca</name>
    <name type="common">Amphipod</name>
    <dbReference type="NCBI Taxonomy" id="294128"/>
    <lineage>
        <taxon>Eukaryota</taxon>
        <taxon>Metazoa</taxon>
        <taxon>Ecdysozoa</taxon>
        <taxon>Arthropoda</taxon>
        <taxon>Crustacea</taxon>
        <taxon>Multicrustacea</taxon>
        <taxon>Malacostraca</taxon>
        <taxon>Eumalacostraca</taxon>
        <taxon>Peracarida</taxon>
        <taxon>Amphipoda</taxon>
        <taxon>Senticaudata</taxon>
        <taxon>Talitrida</taxon>
        <taxon>Talitroidea</taxon>
        <taxon>Hyalellidae</taxon>
        <taxon>Hyalella</taxon>
    </lineage>
</organism>
<dbReference type="GO" id="GO:0036220">
    <property type="term" value="F:ITP diphosphatase activity"/>
    <property type="evidence" value="ECO:0007669"/>
    <property type="project" value="UniProtKB-UniRule"/>
</dbReference>
<dbReference type="Pfam" id="PF01725">
    <property type="entry name" value="Ham1p_like"/>
    <property type="match status" value="1"/>
</dbReference>
<dbReference type="EC" id="3.6.1.66" evidence="13"/>
<feature type="binding site" evidence="13">
    <location>
        <begin position="68"/>
        <end position="69"/>
    </location>
    <ligand>
        <name>ITP</name>
        <dbReference type="ChEBI" id="CHEBI:61402"/>
    </ligand>
</feature>
<dbReference type="PANTHER" id="PTHR11067:SF9">
    <property type="entry name" value="INOSINE TRIPHOSPHATE PYROPHOSPHATASE"/>
    <property type="match status" value="1"/>
</dbReference>
<evidence type="ECO:0000256" key="4">
    <source>
        <dbReference type="ARBA" id="ARBA00022723"/>
    </source>
</evidence>
<proteinExistence type="inferred from homology"/>
<dbReference type="SUPFAM" id="SSF52972">
    <property type="entry name" value="ITPase-like"/>
    <property type="match status" value="1"/>
</dbReference>
<keyword evidence="4 13" id="KW-0479">Metal-binding</keyword>
<dbReference type="GO" id="GO:0035870">
    <property type="term" value="F:dITP diphosphatase activity"/>
    <property type="evidence" value="ECO:0007669"/>
    <property type="project" value="UniProtKB-UniRule"/>
</dbReference>
<feature type="binding site" evidence="13">
    <location>
        <begin position="145"/>
        <end position="148"/>
    </location>
    <ligand>
        <name>ITP</name>
        <dbReference type="ChEBI" id="CHEBI:61402"/>
    </ligand>
</feature>
<evidence type="ECO:0000256" key="6">
    <source>
        <dbReference type="ARBA" id="ARBA00022801"/>
    </source>
</evidence>
<keyword evidence="14" id="KW-1185">Reference proteome</keyword>
<gene>
    <name evidence="15" type="primary">LOC108675255</name>
</gene>
<feature type="binding site" evidence="13">
    <location>
        <begin position="10"/>
        <end position="15"/>
    </location>
    <ligand>
        <name>ITP</name>
        <dbReference type="ChEBI" id="CHEBI:61402"/>
    </ligand>
</feature>
<evidence type="ECO:0000313" key="15">
    <source>
        <dbReference type="RefSeq" id="XP_018018738.1"/>
    </source>
</evidence>
<evidence type="ECO:0000256" key="3">
    <source>
        <dbReference type="ARBA" id="ARBA00022490"/>
    </source>
</evidence>
<evidence type="ECO:0000256" key="12">
    <source>
        <dbReference type="ARBA" id="ARBA00093271"/>
    </source>
</evidence>
<dbReference type="RefSeq" id="XP_018018738.1">
    <property type="nucleotide sequence ID" value="XM_018163249.2"/>
</dbReference>
<feature type="binding site" evidence="13">
    <location>
        <position position="40"/>
    </location>
    <ligand>
        <name>Mg(2+)</name>
        <dbReference type="ChEBI" id="CHEBI:18420"/>
    </ligand>
</feature>
<dbReference type="GO" id="GO:0036222">
    <property type="term" value="F:XTP diphosphatase activity"/>
    <property type="evidence" value="ECO:0007669"/>
    <property type="project" value="UniProtKB-UniRule"/>
</dbReference>
<keyword evidence="3 13" id="KW-0963">Cytoplasm</keyword>
<evidence type="ECO:0000313" key="14">
    <source>
        <dbReference type="Proteomes" id="UP000694843"/>
    </source>
</evidence>
<dbReference type="GO" id="GO:0009204">
    <property type="term" value="P:deoxyribonucleoside triphosphate catabolic process"/>
    <property type="evidence" value="ECO:0007669"/>
    <property type="project" value="UniProtKB-UniRule"/>
</dbReference>
<dbReference type="CDD" id="cd00515">
    <property type="entry name" value="HAM1"/>
    <property type="match status" value="1"/>
</dbReference>
<feature type="binding site" evidence="13">
    <location>
        <position position="68"/>
    </location>
    <ligand>
        <name>Mg(2+)</name>
        <dbReference type="ChEBI" id="CHEBI:18420"/>
    </ligand>
</feature>
<sequence>MSSKSLTFVTGNAKKLQEVVAILGDSFPVSIRSLGVDLPEYQGDADEVTRQKCRAAAQHVKAPVVIEDTCLCFNALGGLPGPYIKWFLEKLGPDGLYKLLAGFDDKSAVAQCTFAYSSGSDDAEVLLFHGRVPGAIVAPRGETRFGWDPCFQPDGFTETFAEMSAETKNGISHRRRALNALKEYFAADEGLTRLRADLLQDDLHTDAAGRPAH</sequence>
<dbReference type="InterPro" id="IPR027502">
    <property type="entry name" value="ITPase"/>
</dbReference>
<feature type="binding site" evidence="13">
    <location>
        <position position="52"/>
    </location>
    <ligand>
        <name>ITP</name>
        <dbReference type="ChEBI" id="CHEBI:61402"/>
    </ligand>
</feature>
<comment type="catalytic activity">
    <reaction evidence="12">
        <text>N(6)-hydroxy-dATP + H2O = N(6)-hydroxy-dAMP + diphosphate + H(+)</text>
        <dbReference type="Rhea" id="RHEA:83971"/>
        <dbReference type="ChEBI" id="CHEBI:15377"/>
        <dbReference type="ChEBI" id="CHEBI:15378"/>
        <dbReference type="ChEBI" id="CHEBI:33019"/>
        <dbReference type="ChEBI" id="CHEBI:233529"/>
        <dbReference type="ChEBI" id="CHEBI:233530"/>
    </reaction>
    <physiologicalReaction direction="left-to-right" evidence="12">
        <dbReference type="Rhea" id="RHEA:83972"/>
    </physiologicalReaction>
</comment>
<feature type="binding site" evidence="13">
    <location>
        <position position="168"/>
    </location>
    <ligand>
        <name>ITP</name>
        <dbReference type="ChEBI" id="CHEBI:61402"/>
    </ligand>
</feature>
<dbReference type="OMA" id="YDPIFQP"/>
<comment type="similarity">
    <text evidence="2 13">Belongs to the HAM1 NTPase family.</text>
</comment>
<comment type="function">
    <text evidence="13">Pyrophosphatase that hydrolyzes non-canonical purine nucleotides such as inosine triphosphate (ITP), deoxyinosine triphosphate (dITP) or xanthosine 5'-triphosphate (XTP) to their respective monophosphate derivatives. The enzyme does not distinguish between the deoxy- and ribose forms. Probably excludes non-canonical purines from RNA and DNA precursor pools, thus preventing their incorporation into RNA and DNA and avoiding chromosomal lesions.</text>
</comment>
<comment type="subunit">
    <text evidence="13">Homodimer.</text>
</comment>
<evidence type="ECO:0000256" key="1">
    <source>
        <dbReference type="ARBA" id="ARBA00004496"/>
    </source>
</evidence>
<accession>A0A8B7NY93</accession>
<dbReference type="Gene3D" id="3.90.950.10">
    <property type="match status" value="1"/>
</dbReference>
<dbReference type="GO" id="GO:0046872">
    <property type="term" value="F:metal ion binding"/>
    <property type="evidence" value="ECO:0007669"/>
    <property type="project" value="UniProtKB-KW"/>
</dbReference>
<dbReference type="HAMAP" id="MF_03148">
    <property type="entry name" value="HAM1_NTPase"/>
    <property type="match status" value="1"/>
</dbReference>
<dbReference type="OrthoDB" id="6288734at2759"/>
<comment type="function">
    <text evidence="9">Pyrophosphatase that hydrolyzes the non-canonical purine nucleotides inosine triphosphate (ITP), deoxyinosine triphosphate (dITP) as well as 2'-deoxy-N-6-hydroxylaminopurine triphosphate (dHAPTP) and xanthosine 5'-triphosphate (XTP) to their respective monophosphate derivatives. The enzyme does not distinguish between the deoxy- and ribose forms. Probably excludes non-canonical purines from RNA and DNA precursor pools, thus preventing their incorporation into RNA and DNA and avoiding chromosomal lesions.</text>
</comment>
<keyword evidence="7 13" id="KW-0460">Magnesium</keyword>
<comment type="cofactor">
    <cofactor evidence="13">
        <name>Mg(2+)</name>
        <dbReference type="ChEBI" id="CHEBI:18420"/>
    </cofactor>
    <cofactor evidence="13">
        <name>Mn(2+)</name>
        <dbReference type="ChEBI" id="CHEBI:29035"/>
    </cofactor>
    <text evidence="13">Binds 1 divalent metal cation per subunit; can use either Mg(2+) or Mn(2+).</text>
</comment>
<comment type="subcellular location">
    <subcellularLocation>
        <location evidence="1 13">Cytoplasm</location>
    </subcellularLocation>
</comment>
<evidence type="ECO:0000256" key="9">
    <source>
        <dbReference type="ARBA" id="ARBA00054940"/>
    </source>
</evidence>
<dbReference type="GO" id="GO:0005737">
    <property type="term" value="C:cytoplasm"/>
    <property type="evidence" value="ECO:0007669"/>
    <property type="project" value="UniProtKB-SubCell"/>
</dbReference>
<keyword evidence="6 13" id="KW-0378">Hydrolase</keyword>
<dbReference type="InterPro" id="IPR029001">
    <property type="entry name" value="ITPase-like_fam"/>
</dbReference>
<dbReference type="Proteomes" id="UP000694843">
    <property type="component" value="Unplaced"/>
</dbReference>
<evidence type="ECO:0000256" key="11">
    <source>
        <dbReference type="ARBA" id="ARBA00093255"/>
    </source>
</evidence>
<evidence type="ECO:0000256" key="7">
    <source>
        <dbReference type="ARBA" id="ARBA00022842"/>
    </source>
</evidence>
<dbReference type="GO" id="GO:0000166">
    <property type="term" value="F:nucleotide binding"/>
    <property type="evidence" value="ECO:0007669"/>
    <property type="project" value="UniProtKB-KW"/>
</dbReference>
<comment type="catalytic activity">
    <reaction evidence="10">
        <text>ITP + H2O = IMP + diphosphate + H(+)</text>
        <dbReference type="Rhea" id="RHEA:29399"/>
        <dbReference type="ChEBI" id="CHEBI:15377"/>
        <dbReference type="ChEBI" id="CHEBI:15378"/>
        <dbReference type="ChEBI" id="CHEBI:33019"/>
        <dbReference type="ChEBI" id="CHEBI:58053"/>
        <dbReference type="ChEBI" id="CHEBI:61402"/>
        <dbReference type="EC" id="3.6.1.66"/>
    </reaction>
    <physiologicalReaction direction="left-to-right" evidence="10">
        <dbReference type="Rhea" id="RHEA:29400"/>
    </physiologicalReaction>
</comment>
<dbReference type="InterPro" id="IPR002637">
    <property type="entry name" value="RdgB/HAM1"/>
</dbReference>
<reference evidence="15" key="1">
    <citation type="submission" date="2025-08" db="UniProtKB">
        <authorList>
            <consortium name="RefSeq"/>
        </authorList>
    </citation>
    <scope>IDENTIFICATION</scope>
    <source>
        <tissue evidence="15">Whole organism</tissue>
    </source>
</reference>
<dbReference type="PANTHER" id="PTHR11067">
    <property type="entry name" value="INOSINE TRIPHOSPHATE PYROPHOSPHATASE/HAM1 PROTEIN"/>
    <property type="match status" value="1"/>
</dbReference>
<evidence type="ECO:0000256" key="5">
    <source>
        <dbReference type="ARBA" id="ARBA00022741"/>
    </source>
</evidence>
<comment type="catalytic activity">
    <reaction evidence="13">
        <text>XTP + H2O = XMP + diphosphate + H(+)</text>
        <dbReference type="Rhea" id="RHEA:28610"/>
        <dbReference type="ChEBI" id="CHEBI:15377"/>
        <dbReference type="ChEBI" id="CHEBI:15378"/>
        <dbReference type="ChEBI" id="CHEBI:33019"/>
        <dbReference type="ChEBI" id="CHEBI:57464"/>
        <dbReference type="ChEBI" id="CHEBI:61314"/>
        <dbReference type="EC" id="3.6.1.66"/>
    </reaction>
</comment>
<dbReference type="KEGG" id="hazt:108675255"/>
<evidence type="ECO:0000256" key="8">
    <source>
        <dbReference type="ARBA" id="ARBA00023080"/>
    </source>
</evidence>
<dbReference type="GO" id="GO:0009117">
    <property type="term" value="P:nucleotide metabolic process"/>
    <property type="evidence" value="ECO:0007669"/>
    <property type="project" value="UniProtKB-KW"/>
</dbReference>
<comment type="catalytic activity">
    <reaction evidence="11">
        <text>dITP + H2O = dIMP + diphosphate + H(+)</text>
        <dbReference type="Rhea" id="RHEA:28342"/>
        <dbReference type="ChEBI" id="CHEBI:15377"/>
        <dbReference type="ChEBI" id="CHEBI:15378"/>
        <dbReference type="ChEBI" id="CHEBI:33019"/>
        <dbReference type="ChEBI" id="CHEBI:61194"/>
        <dbReference type="ChEBI" id="CHEBI:61382"/>
        <dbReference type="EC" id="3.6.1.66"/>
    </reaction>
    <physiologicalReaction direction="left-to-right" evidence="11">
        <dbReference type="Rhea" id="RHEA:28343"/>
    </physiologicalReaction>
</comment>
<keyword evidence="13" id="KW-0464">Manganese</keyword>
<keyword evidence="8 13" id="KW-0546">Nucleotide metabolism</keyword>
<keyword evidence="5 13" id="KW-0547">Nucleotide-binding</keyword>
<dbReference type="AlphaFoldDB" id="A0A8B7NY93"/>
<protein>
    <recommendedName>
        <fullName evidence="13">Inosine triphosphate pyrophosphatase</fullName>
        <shortName evidence="13">ITPase</shortName>
        <shortName evidence="13">Inosine triphosphatase</shortName>
        <ecNumber evidence="13">3.6.1.66</ecNumber>
    </recommendedName>
    <alternativeName>
        <fullName evidence="13">Non-canonical purine NTP pyrophosphatase</fullName>
    </alternativeName>
    <alternativeName>
        <fullName evidence="13">Non-standard purine NTP pyrophosphatase</fullName>
    </alternativeName>
    <alternativeName>
        <fullName evidence="13">Nucleoside-triphosphate diphosphatase</fullName>
    </alternativeName>
    <alternativeName>
        <fullName evidence="13">Nucleoside-triphosphate pyrophosphatase</fullName>
        <shortName evidence="13">NTPase</shortName>
    </alternativeName>
    <alternativeName>
        <fullName evidence="13">XTP/dITP diphosphatase</fullName>
    </alternativeName>
</protein>
<feature type="binding site" evidence="13">
    <location>
        <begin position="173"/>
        <end position="174"/>
    </location>
    <ligand>
        <name>ITP</name>
        <dbReference type="ChEBI" id="CHEBI:61402"/>
    </ligand>
</feature>
<dbReference type="GeneID" id="108675255"/>
<name>A0A8B7NY93_HYAAZ</name>
<evidence type="ECO:0000256" key="2">
    <source>
        <dbReference type="ARBA" id="ARBA00008023"/>
    </source>
</evidence>